<dbReference type="PANTHER" id="PTHR40094">
    <property type="entry name" value="ALPHA-2-MACROGLOBULIN HOMOLOG"/>
    <property type="match status" value="1"/>
</dbReference>
<dbReference type="Pfam" id="PF11974">
    <property type="entry name" value="bMG3"/>
    <property type="match status" value="1"/>
</dbReference>
<protein>
    <submittedName>
        <fullName evidence="8">Uncharacterized protein YfaS (Alpha-2-macroglobulin family)</fullName>
    </submittedName>
</protein>
<dbReference type="RefSeq" id="WP_306887003.1">
    <property type="nucleotide sequence ID" value="NZ_JAUSUL010000004.1"/>
</dbReference>
<feature type="signal peptide" evidence="5">
    <location>
        <begin position="1"/>
        <end position="28"/>
    </location>
</feature>
<dbReference type="SMART" id="SM01360">
    <property type="entry name" value="A2M"/>
    <property type="match status" value="1"/>
</dbReference>
<name>A0AAE3VT40_9HYPH</name>
<dbReference type="InterPro" id="IPR049120">
    <property type="entry name" value="A2M_bMG2"/>
</dbReference>
<dbReference type="GO" id="GO:0005615">
    <property type="term" value="C:extracellular space"/>
    <property type="evidence" value="ECO:0007669"/>
    <property type="project" value="InterPro"/>
</dbReference>
<dbReference type="Pfam" id="PF07703">
    <property type="entry name" value="A2M_BRD"/>
    <property type="match status" value="1"/>
</dbReference>
<sequence>MARPTFLRMIRQLALVAAATLLAAPAVAQDREIVTYRDTDLPGFDYQTLKEIPLSVCESACLADQTCQAFTYNESARWCFLKSDVGERSRYVGAISGEVRVRSGTQTATVDPLPLPDVTFLPEDTVRDATRLRAQALAAVRTGQTIGRFSPASAQALTNGTAWTWIDMARQLLGVQSDDWREQQQLPRDAASAAYLGLTRSTTPDEQASSLDVLSQALEAQALWRPAIEALKASLAIVDDPDARNRYEALREEHGFRIVDYTVDSDVASPRICVQFSELLQGAPADLAKYVSVEEIRDPIVSADDKQLCLDGLTHGERYNLTIRAGLPSTVGESLQRAASFSVYVRDQAPAARFSGGSYVLPESGAVGIPVTTVNTRKLDIQVLRIGDRGLVGTVRDGDFKRGLSSWEVDRIADETGERVWSGSMDVEMELNQEITTAFPVDEAIGTLEPGVYVMTAEPVEDDEPYGTLATQWFVVSDLGLAAMSGSDGVDVFVRSIASADALAAVSVRLIARNDQILAEAETDASGHAFLPGRAASDAGDGLTPALLVAETAAGDYAFLDLTSAGFELTDRGDDGRPAPGPLDAFVVAERGIYRGGETVHLTALLRHDTAEAAVDVPLTLIVRRPDGVEDRRIVLTDDNAGGSTAEIDLLSSAQTGTWRVAAYVDPNAAPIGETSFLVEDFVPERIEATLSAPDGPVDQGGELPIDVDARYLYGAPAAGLALEGETAVRPAETVAGFDGYSFGLDDDPVTPMRAPLVELPRTDPEGRAAIEARIPTLPATTRPLEAEITVRVREASGRAVEESLTRAVTPSAPMIGIRPLFSNGQVSEGTTASFAVIAVDPALRRTNLAGASWELLKVNRRFQWYREGSNWSYEPITSTQRIDSGTIDLASGDPARISVPVDWGTYRLEIVDPDSAATASSVTFTAGWVSLTGQADTPDMLEVGLDKADYSPGETATVRLDPRFAGTAVISVVSDQLLHMQTVDVPAGGTSVDIEVEEAWGPGAYVTAMLYRPMDVEAGRMPSRAIGLEWLSLDRQARTLDVSFDLPETVEPRGTTTVPVSIDGIEAGEEAYLTVAAVDVGILNITGYEPPDPVGWFLGQRQLGMAVRDLYGDLIDSLGAIRGRIRSGGGADATAMAAAPPTQQPVSLFSGLVTVGADGAAEIPFEIPAFNGTLKLMAIAWTRDKVGDAAADLIVRDPVVVTGSLPRFLAPGDATRMRFDLDNVDGPAGDYTLSLEPDGPIVLDQSTAAITLDADETASIEVGLSADEPGTGTITATLSGPDGARFEQSFTLPVRPAAPAVSERRLQALAAGSSTTIDASIASGVLPDDAVVSLAVTRGAPIDVPGLLTALDTYPYGCVEQTTSRAMPLLYLAEVAESVGIASDPAIRGRVDKAVRRVLAHQDSSGAFGLWSPIGGDLWLNAYVVDFLTRAREAGYSVPALPMTLALDNIQNTLSYQSDFRSGQGADVAYGLYVLARNGRASIGDLRYYIDERLDDFGSPLARAQVGAAVAFSGDRSRADRAFAAAARALPPISTDDDPNRDDFGSALRDAAASLTLAAEAAVDVSGLPAFTEAVAVANEAHGDSQTTQEMAWLLMAAHALNDDADGLDLRIDGTGQSGAFYQRLSVPELRSQPTFVENAGTETVQIAVTVTGTPRLPQPAAANGLAIERTYYNLDGERVDPRQVAQNDRLVVVLTANEVEARPAELLITDLLPAGFEIENPALVTSADLAAFPWLQTDANPAHLGFRDDRFVAAFSRYGNDTDPMIVAYMVRAVSPGTFAHPAAQVEDMYRAGRFARTAPGSVTVRPVR</sequence>
<feature type="domain" description="Ig-like" evidence="6">
    <location>
        <begin position="814"/>
        <end position="926"/>
    </location>
</feature>
<evidence type="ECO:0000259" key="6">
    <source>
        <dbReference type="PROSITE" id="PS50835"/>
    </source>
</evidence>
<accession>A0AAE3VT40</accession>
<dbReference type="Pfam" id="PF17972">
    <property type="entry name" value="bMG5"/>
    <property type="match status" value="1"/>
</dbReference>
<dbReference type="InterPro" id="IPR003609">
    <property type="entry name" value="Pan_app"/>
</dbReference>
<dbReference type="Gene3D" id="1.50.10.20">
    <property type="match status" value="1"/>
</dbReference>
<organism evidence="8 9">
    <name type="scientific">Amorphus orientalis</name>
    <dbReference type="NCBI Taxonomy" id="649198"/>
    <lineage>
        <taxon>Bacteria</taxon>
        <taxon>Pseudomonadati</taxon>
        <taxon>Pseudomonadota</taxon>
        <taxon>Alphaproteobacteria</taxon>
        <taxon>Hyphomicrobiales</taxon>
        <taxon>Amorphaceae</taxon>
        <taxon>Amorphus</taxon>
    </lineage>
</organism>
<dbReference type="InterPro" id="IPR041462">
    <property type="entry name" value="Bact_A2M_MG6"/>
</dbReference>
<dbReference type="Gene3D" id="2.60.40.1930">
    <property type="match status" value="1"/>
</dbReference>
<dbReference type="Proteomes" id="UP001229244">
    <property type="component" value="Unassembled WGS sequence"/>
</dbReference>
<dbReference type="InterPro" id="IPR047565">
    <property type="entry name" value="Alpha-macroglob_thiol-ester_cl"/>
</dbReference>
<dbReference type="InterPro" id="IPR000177">
    <property type="entry name" value="Apple"/>
</dbReference>
<evidence type="ECO:0000256" key="2">
    <source>
        <dbReference type="ARBA" id="ARBA00022729"/>
    </source>
</evidence>
<dbReference type="PANTHER" id="PTHR40094:SF1">
    <property type="entry name" value="UBIQUITIN DOMAIN-CONTAINING PROTEIN"/>
    <property type="match status" value="1"/>
</dbReference>
<evidence type="ECO:0000256" key="5">
    <source>
        <dbReference type="SAM" id="SignalP"/>
    </source>
</evidence>
<dbReference type="Pfam" id="PF17962">
    <property type="entry name" value="bMG6"/>
    <property type="match status" value="1"/>
</dbReference>
<dbReference type="InterPro" id="IPR007110">
    <property type="entry name" value="Ig-like_dom"/>
</dbReference>
<dbReference type="Gene3D" id="3.50.4.10">
    <property type="entry name" value="Hepatocyte Growth Factor"/>
    <property type="match status" value="1"/>
</dbReference>
<keyword evidence="9" id="KW-1185">Reference proteome</keyword>
<comment type="similarity">
    <text evidence="1">Belongs to the protease inhibitor I39 (alpha-2-macroglobulin) family. Bacterial alpha-2-macroglobulin subfamily.</text>
</comment>
<dbReference type="EMBL" id="JAUSUL010000004">
    <property type="protein sequence ID" value="MDQ0317106.1"/>
    <property type="molecule type" value="Genomic_DNA"/>
</dbReference>
<dbReference type="SMART" id="SM00223">
    <property type="entry name" value="APPLE"/>
    <property type="match status" value="1"/>
</dbReference>
<dbReference type="InterPro" id="IPR011625">
    <property type="entry name" value="A2M_N_BRD"/>
</dbReference>
<dbReference type="InterPro" id="IPR011626">
    <property type="entry name" value="Alpha-macroglobulin_TED"/>
</dbReference>
<dbReference type="SUPFAM" id="SSF57414">
    <property type="entry name" value="Hairpin loop containing domain-like"/>
    <property type="match status" value="1"/>
</dbReference>
<keyword evidence="4" id="KW-1015">Disulfide bond</keyword>
<dbReference type="InterPro" id="IPR002890">
    <property type="entry name" value="MG2"/>
</dbReference>
<dbReference type="SMART" id="SM01359">
    <property type="entry name" value="A2M_N_2"/>
    <property type="match status" value="1"/>
</dbReference>
<dbReference type="Pfam" id="PF07678">
    <property type="entry name" value="TED_complement"/>
    <property type="match status" value="1"/>
</dbReference>
<dbReference type="CDD" id="cd01100">
    <property type="entry name" value="APPLE_Factor_XI_like"/>
    <property type="match status" value="1"/>
</dbReference>
<dbReference type="InterPro" id="IPR041246">
    <property type="entry name" value="Bact_MG10"/>
</dbReference>
<comment type="caution">
    <text evidence="8">The sequence shown here is derived from an EMBL/GenBank/DDBJ whole genome shotgun (WGS) entry which is preliminary data.</text>
</comment>
<dbReference type="InterPro" id="IPR001599">
    <property type="entry name" value="Macroglobln_a2"/>
</dbReference>
<keyword evidence="3" id="KW-0677">Repeat</keyword>
<evidence type="ECO:0000256" key="1">
    <source>
        <dbReference type="ARBA" id="ARBA00010556"/>
    </source>
</evidence>
<evidence type="ECO:0000256" key="3">
    <source>
        <dbReference type="ARBA" id="ARBA00022737"/>
    </source>
</evidence>
<proteinExistence type="inferred from homology"/>
<dbReference type="PROSITE" id="PS50835">
    <property type="entry name" value="IG_LIKE"/>
    <property type="match status" value="1"/>
</dbReference>
<gene>
    <name evidence="8" type="ORF">J2S73_003583</name>
</gene>
<dbReference type="PIRSF" id="PIRSF038980">
    <property type="entry name" value="A2M_bac"/>
    <property type="match status" value="1"/>
</dbReference>
<dbReference type="InterPro" id="IPR026284">
    <property type="entry name" value="A2MG_proteobact"/>
</dbReference>
<dbReference type="Pfam" id="PF01835">
    <property type="entry name" value="MG2"/>
    <property type="match status" value="1"/>
</dbReference>
<dbReference type="Pfam" id="PF00024">
    <property type="entry name" value="PAN_1"/>
    <property type="match status" value="1"/>
</dbReference>
<dbReference type="PROSITE" id="PS50948">
    <property type="entry name" value="PAN"/>
    <property type="match status" value="1"/>
</dbReference>
<dbReference type="Pfam" id="PF21142">
    <property type="entry name" value="A2M_bMG2"/>
    <property type="match status" value="1"/>
</dbReference>
<feature type="chain" id="PRO_5041935217" evidence="5">
    <location>
        <begin position="29"/>
        <end position="1811"/>
    </location>
</feature>
<dbReference type="CDD" id="cd02891">
    <property type="entry name" value="A2M_like"/>
    <property type="match status" value="1"/>
</dbReference>
<dbReference type="Pfam" id="PF17973">
    <property type="entry name" value="bMG10"/>
    <property type="match status" value="1"/>
</dbReference>
<feature type="domain" description="Apple" evidence="7">
    <location>
        <begin position="28"/>
        <end position="108"/>
    </location>
</feature>
<dbReference type="GO" id="GO:0004866">
    <property type="term" value="F:endopeptidase inhibitor activity"/>
    <property type="evidence" value="ECO:0007669"/>
    <property type="project" value="InterPro"/>
</dbReference>
<dbReference type="InterPro" id="IPR041203">
    <property type="entry name" value="Bact_A2M_MG5"/>
</dbReference>
<evidence type="ECO:0000259" key="7">
    <source>
        <dbReference type="PROSITE" id="PS50948"/>
    </source>
</evidence>
<keyword evidence="2 5" id="KW-0732">Signal</keyword>
<dbReference type="GO" id="GO:0006508">
    <property type="term" value="P:proteolysis"/>
    <property type="evidence" value="ECO:0007669"/>
    <property type="project" value="InterPro"/>
</dbReference>
<evidence type="ECO:0000256" key="4">
    <source>
        <dbReference type="ARBA" id="ARBA00023157"/>
    </source>
</evidence>
<reference evidence="8" key="1">
    <citation type="submission" date="2023-07" db="EMBL/GenBank/DDBJ databases">
        <title>Genomic Encyclopedia of Type Strains, Phase IV (KMG-IV): sequencing the most valuable type-strain genomes for metagenomic binning, comparative biology and taxonomic classification.</title>
        <authorList>
            <person name="Goeker M."/>
        </authorList>
    </citation>
    <scope>NUCLEOTIDE SEQUENCE</scope>
    <source>
        <strain evidence="8">DSM 21202</strain>
    </source>
</reference>
<evidence type="ECO:0000313" key="9">
    <source>
        <dbReference type="Proteomes" id="UP001229244"/>
    </source>
</evidence>
<dbReference type="InterPro" id="IPR008930">
    <property type="entry name" value="Terpenoid_cyclase/PrenylTrfase"/>
</dbReference>
<dbReference type="InterPro" id="IPR021868">
    <property type="entry name" value="Alpha_2_Macroglob_MG3"/>
</dbReference>
<evidence type="ECO:0000313" key="8">
    <source>
        <dbReference type="EMBL" id="MDQ0317106.1"/>
    </source>
</evidence>
<dbReference type="SUPFAM" id="SSF48239">
    <property type="entry name" value="Terpenoid cyclases/Protein prenyltransferases"/>
    <property type="match status" value="1"/>
</dbReference>
<dbReference type="SMART" id="SM01419">
    <property type="entry name" value="Thiol-ester_cl"/>
    <property type="match status" value="1"/>
</dbReference>
<dbReference type="InterPro" id="IPR051802">
    <property type="entry name" value="YfhM-like"/>
</dbReference>